<name>A0A917BJB0_9ACTN</name>
<dbReference type="PANTHER" id="PTHR39186">
    <property type="entry name" value="DUF2071 FAMILY PROTEIN"/>
    <property type="match status" value="1"/>
</dbReference>
<dbReference type="PANTHER" id="PTHR39186:SF1">
    <property type="entry name" value="DUF2071 DOMAIN-CONTAINING PROTEIN"/>
    <property type="match status" value="1"/>
</dbReference>
<keyword evidence="2" id="KW-1185">Reference proteome</keyword>
<protein>
    <recommendedName>
        <fullName evidence="3">DUF2071 domain-containing protein</fullName>
    </recommendedName>
</protein>
<dbReference type="Proteomes" id="UP000649179">
    <property type="component" value="Unassembled WGS sequence"/>
</dbReference>
<evidence type="ECO:0008006" key="3">
    <source>
        <dbReference type="Google" id="ProtNLM"/>
    </source>
</evidence>
<evidence type="ECO:0000313" key="2">
    <source>
        <dbReference type="Proteomes" id="UP000649179"/>
    </source>
</evidence>
<organism evidence="1 2">
    <name type="scientific">Marmoricola endophyticus</name>
    <dbReference type="NCBI Taxonomy" id="2040280"/>
    <lineage>
        <taxon>Bacteria</taxon>
        <taxon>Bacillati</taxon>
        <taxon>Actinomycetota</taxon>
        <taxon>Actinomycetes</taxon>
        <taxon>Propionibacteriales</taxon>
        <taxon>Nocardioidaceae</taxon>
        <taxon>Marmoricola</taxon>
    </lineage>
</organism>
<proteinExistence type="predicted"/>
<dbReference type="SUPFAM" id="SSF160104">
    <property type="entry name" value="Acetoacetate decarboxylase-like"/>
    <property type="match status" value="1"/>
</dbReference>
<dbReference type="Pfam" id="PF09844">
    <property type="entry name" value="DUF2071"/>
    <property type="match status" value="1"/>
</dbReference>
<sequence length="238" mass="26169">MSEGRLPALDGPVLMDQEWRDAAFLHWRVDPAVVAPWMPSGARVDVLDGATYVGLIGFVMHRAGFGSGRPVPFFGDFVEVNVRLYSTDAAGRKGVVFASLDAERLAVVGLAGLLGVRYRWARADARREDERLTYRSQRLAPPHRGARTDLVLRTRDEPADDALSVFLTARWCMHTQVAGRGAYVPNTHEPWPLRVAEVVRCEDGLVAAAGLGGLTARAPDSVLWSPGVRTRFGLPRWV</sequence>
<dbReference type="RefSeq" id="WP_229660738.1">
    <property type="nucleotide sequence ID" value="NZ_BMKQ01000001.1"/>
</dbReference>
<reference evidence="1" key="2">
    <citation type="submission" date="2020-09" db="EMBL/GenBank/DDBJ databases">
        <authorList>
            <person name="Sun Q."/>
            <person name="Zhou Y."/>
        </authorList>
    </citation>
    <scope>NUCLEOTIDE SEQUENCE</scope>
    <source>
        <strain evidence="1">CGMCC 1.16067</strain>
    </source>
</reference>
<reference evidence="1" key="1">
    <citation type="journal article" date="2014" name="Int. J. Syst. Evol. Microbiol.">
        <title>Complete genome sequence of Corynebacterium casei LMG S-19264T (=DSM 44701T), isolated from a smear-ripened cheese.</title>
        <authorList>
            <consortium name="US DOE Joint Genome Institute (JGI-PGF)"/>
            <person name="Walter F."/>
            <person name="Albersmeier A."/>
            <person name="Kalinowski J."/>
            <person name="Ruckert C."/>
        </authorList>
    </citation>
    <scope>NUCLEOTIDE SEQUENCE</scope>
    <source>
        <strain evidence="1">CGMCC 1.16067</strain>
    </source>
</reference>
<dbReference type="InterPro" id="IPR023375">
    <property type="entry name" value="ADC_dom_sf"/>
</dbReference>
<gene>
    <name evidence="1" type="ORF">GCM10011519_18480</name>
</gene>
<dbReference type="InterPro" id="IPR018644">
    <property type="entry name" value="DUF2071"/>
</dbReference>
<comment type="caution">
    <text evidence="1">The sequence shown here is derived from an EMBL/GenBank/DDBJ whole genome shotgun (WGS) entry which is preliminary data.</text>
</comment>
<dbReference type="EMBL" id="BMKQ01000001">
    <property type="protein sequence ID" value="GGF44941.1"/>
    <property type="molecule type" value="Genomic_DNA"/>
</dbReference>
<evidence type="ECO:0000313" key="1">
    <source>
        <dbReference type="EMBL" id="GGF44941.1"/>
    </source>
</evidence>
<dbReference type="AlphaFoldDB" id="A0A917BJB0"/>
<accession>A0A917BJB0</accession>